<comment type="caution">
    <text evidence="2">The sequence shown here is derived from an EMBL/GenBank/DDBJ whole genome shotgun (WGS) entry which is preliminary data.</text>
</comment>
<reference evidence="2 3" key="1">
    <citation type="submission" date="2024-04" db="EMBL/GenBank/DDBJ databases">
        <authorList>
            <consortium name="Genoscope - CEA"/>
            <person name="William W."/>
        </authorList>
    </citation>
    <scope>NUCLEOTIDE SEQUENCE [LARGE SCALE GENOMIC DNA]</scope>
</reference>
<evidence type="ECO:0000313" key="3">
    <source>
        <dbReference type="Proteomes" id="UP001497497"/>
    </source>
</evidence>
<feature type="signal peptide" evidence="1">
    <location>
        <begin position="1"/>
        <end position="21"/>
    </location>
</feature>
<keyword evidence="3" id="KW-1185">Reference proteome</keyword>
<accession>A0AAV2HE89</accession>
<dbReference type="Proteomes" id="UP001497497">
    <property type="component" value="Unassembled WGS sequence"/>
</dbReference>
<name>A0AAV2HE89_LYMST</name>
<feature type="chain" id="PRO_5043999285" evidence="1">
    <location>
        <begin position="22"/>
        <end position="146"/>
    </location>
</feature>
<dbReference type="EMBL" id="CAXITT010000095">
    <property type="protein sequence ID" value="CAL1531677.1"/>
    <property type="molecule type" value="Genomic_DNA"/>
</dbReference>
<organism evidence="2 3">
    <name type="scientific">Lymnaea stagnalis</name>
    <name type="common">Great pond snail</name>
    <name type="synonym">Helix stagnalis</name>
    <dbReference type="NCBI Taxonomy" id="6523"/>
    <lineage>
        <taxon>Eukaryota</taxon>
        <taxon>Metazoa</taxon>
        <taxon>Spiralia</taxon>
        <taxon>Lophotrochozoa</taxon>
        <taxon>Mollusca</taxon>
        <taxon>Gastropoda</taxon>
        <taxon>Heterobranchia</taxon>
        <taxon>Euthyneura</taxon>
        <taxon>Panpulmonata</taxon>
        <taxon>Hygrophila</taxon>
        <taxon>Lymnaeoidea</taxon>
        <taxon>Lymnaeidae</taxon>
        <taxon>Lymnaea</taxon>
    </lineage>
</organism>
<keyword evidence="1" id="KW-0732">Signal</keyword>
<dbReference type="AlphaFoldDB" id="A0AAV2HE89"/>
<evidence type="ECO:0000313" key="2">
    <source>
        <dbReference type="EMBL" id="CAL1531677.1"/>
    </source>
</evidence>
<proteinExistence type="predicted"/>
<sequence>MKYGYAVVLVLFVARLGGVLPDLFDDSCRLSNLYSKIPPTEEPGVYMTIPTNCTEGQYDWDWPQGSVHLMATLPVAHSLCIEARYEGIPMLGGIRDLTGGANRSLELPTKDHPACTESARGKTELLVQAWHSQLYWTTFYYKVVLA</sequence>
<protein>
    <submittedName>
        <fullName evidence="2">Uncharacterized protein</fullName>
    </submittedName>
</protein>
<gene>
    <name evidence="2" type="ORF">GSLYS_00005772001</name>
</gene>
<evidence type="ECO:0000256" key="1">
    <source>
        <dbReference type="SAM" id="SignalP"/>
    </source>
</evidence>